<evidence type="ECO:0000313" key="1">
    <source>
        <dbReference type="EnsemblMetazoa" id="RPRC011403-PA"/>
    </source>
</evidence>
<keyword evidence="2" id="KW-1185">Reference proteome</keyword>
<name>T1I534_RHOPR</name>
<organism evidence="1 2">
    <name type="scientific">Rhodnius prolixus</name>
    <name type="common">Triatomid bug</name>
    <dbReference type="NCBI Taxonomy" id="13249"/>
    <lineage>
        <taxon>Eukaryota</taxon>
        <taxon>Metazoa</taxon>
        <taxon>Ecdysozoa</taxon>
        <taxon>Arthropoda</taxon>
        <taxon>Hexapoda</taxon>
        <taxon>Insecta</taxon>
        <taxon>Pterygota</taxon>
        <taxon>Neoptera</taxon>
        <taxon>Paraneoptera</taxon>
        <taxon>Hemiptera</taxon>
        <taxon>Heteroptera</taxon>
        <taxon>Panheteroptera</taxon>
        <taxon>Cimicomorpha</taxon>
        <taxon>Reduviidae</taxon>
        <taxon>Triatominae</taxon>
        <taxon>Rhodnius</taxon>
    </lineage>
</organism>
<accession>T1I534</accession>
<proteinExistence type="predicted"/>
<dbReference type="InParanoid" id="T1I534"/>
<protein>
    <submittedName>
        <fullName evidence="1">Uncharacterized protein</fullName>
    </submittedName>
</protein>
<evidence type="ECO:0000313" key="2">
    <source>
        <dbReference type="Proteomes" id="UP000015103"/>
    </source>
</evidence>
<dbReference type="HOGENOM" id="CLU_559368_0_0_1"/>
<dbReference type="AlphaFoldDB" id="T1I534"/>
<sequence>MVLTTSALEDVDLYRLVENVIHLTKRSTAIDDLLRDRILSCMNAFNNLMDCDMVLAHEMARDMTIIRALIKKESEDLERKFNIFERKLRKISSAILPKDVDENLDEDFQAQLTTTIFQDNDVRIIDTVNRKSALNKMEEARELVGMCREVIKLSNIPSLAVLLKSTILQRMNEMLCLLKLDGGMAIKLKRDILEVRSALQKDVGTSEPNLENKMKILKLKLEKCNEELEKREAEFERLIQQLDEQTDRALELFDESIRGSSRKRLLSRRNVRSKASEWSTKDTLLNRTSGQPKYTNETTPQTSQQAPFIPFPAQGWILTPLDPAYCPGSVMSAGTYPISASIVGPAGSQQGYPQPGKPYNLSEYKSMRRNKFSRAAPPKPTILRWEKKLFETGSFKDRPRSGRPSTIPKTLETHVTVSVNEHTYQRCATRLVCTVYWNVWGFVIESGFQEDGALAHLAIRVRIYLNEVFRDRWIASVTGTSEMATTKS</sequence>
<dbReference type="Proteomes" id="UP000015103">
    <property type="component" value="Unassembled WGS sequence"/>
</dbReference>
<dbReference type="VEuPathDB" id="VectorBase:RPRC011403"/>
<dbReference type="EnsemblMetazoa" id="RPRC011403-RA">
    <property type="protein sequence ID" value="RPRC011403-PA"/>
    <property type="gene ID" value="RPRC011403"/>
</dbReference>
<reference evidence="1" key="1">
    <citation type="submission" date="2015-05" db="UniProtKB">
        <authorList>
            <consortium name="EnsemblMetazoa"/>
        </authorList>
    </citation>
    <scope>IDENTIFICATION</scope>
</reference>
<dbReference type="EMBL" id="ACPB03010528">
    <property type="status" value="NOT_ANNOTATED_CDS"/>
    <property type="molecule type" value="Genomic_DNA"/>
</dbReference>